<comment type="caution">
    <text evidence="3">The sequence shown here is derived from an EMBL/GenBank/DDBJ whole genome shotgun (WGS) entry which is preliminary data.</text>
</comment>
<evidence type="ECO:0000313" key="3">
    <source>
        <dbReference type="EMBL" id="CAF9931412.1"/>
    </source>
</evidence>
<reference evidence="3" key="1">
    <citation type="submission" date="2021-03" db="EMBL/GenBank/DDBJ databases">
        <authorList>
            <person name="Tagirdzhanova G."/>
        </authorList>
    </citation>
    <scope>NUCLEOTIDE SEQUENCE</scope>
</reference>
<accession>A0A8H3FYN2</accession>
<gene>
    <name evidence="3" type="ORF">HETSPECPRED_007862</name>
</gene>
<name>A0A8H3FYN2_9LECA</name>
<dbReference type="EMBL" id="CAJPDS010000059">
    <property type="protein sequence ID" value="CAF9931412.1"/>
    <property type="molecule type" value="Genomic_DNA"/>
</dbReference>
<evidence type="ECO:0000256" key="1">
    <source>
        <dbReference type="SAM" id="MobiDB-lite"/>
    </source>
</evidence>
<keyword evidence="4" id="KW-1185">Reference proteome</keyword>
<evidence type="ECO:0000259" key="2">
    <source>
        <dbReference type="Pfam" id="PF20233"/>
    </source>
</evidence>
<feature type="compositionally biased region" description="Polar residues" evidence="1">
    <location>
        <begin position="107"/>
        <end position="118"/>
    </location>
</feature>
<dbReference type="Proteomes" id="UP000664521">
    <property type="component" value="Unassembled WGS sequence"/>
</dbReference>
<sequence>MDRSKSKLINRFQSLTTVEEEEDWTTVKKNRAPASPKSQHTKCNRDPSTRINQADAGGKRLDLDWRTPQKPTQPSGHFTVPRQARNSTSGYSRASHYRENGVKDSPRSSYRNSQNPNTRKLYGKDFFQPGMIIRADLHEEDFKASRPSMASAKTITAPNGAVEVSKGYNQPPNIHTKERKMIIVACYERHYICIPLYSHEGYGLKNKNESEYISVSDHRSTLKDFKPLSKHGALATEYLHEGIEPYLPMTAAHITYPVSRNYELAVVHEGNLKKEDLRHLVKLFNKYCA</sequence>
<feature type="region of interest" description="Disordered" evidence="1">
    <location>
        <begin position="17"/>
        <end position="123"/>
    </location>
</feature>
<organism evidence="3 4">
    <name type="scientific">Heterodermia speciosa</name>
    <dbReference type="NCBI Taxonomy" id="116794"/>
    <lineage>
        <taxon>Eukaryota</taxon>
        <taxon>Fungi</taxon>
        <taxon>Dikarya</taxon>
        <taxon>Ascomycota</taxon>
        <taxon>Pezizomycotina</taxon>
        <taxon>Lecanoromycetes</taxon>
        <taxon>OSLEUM clade</taxon>
        <taxon>Lecanoromycetidae</taxon>
        <taxon>Caliciales</taxon>
        <taxon>Physciaceae</taxon>
        <taxon>Heterodermia</taxon>
    </lineage>
</organism>
<feature type="compositionally biased region" description="Basic and acidic residues" evidence="1">
    <location>
        <begin position="57"/>
        <end position="67"/>
    </location>
</feature>
<dbReference type="OrthoDB" id="3438983at2759"/>
<evidence type="ECO:0000313" key="4">
    <source>
        <dbReference type="Proteomes" id="UP000664521"/>
    </source>
</evidence>
<feature type="compositionally biased region" description="Basic and acidic residues" evidence="1">
    <location>
        <begin position="96"/>
        <end position="106"/>
    </location>
</feature>
<dbReference type="InterPro" id="IPR046497">
    <property type="entry name" value="DUF6590"/>
</dbReference>
<dbReference type="AlphaFoldDB" id="A0A8H3FYN2"/>
<protein>
    <recommendedName>
        <fullName evidence="2">DUF6590 domain-containing protein</fullName>
    </recommendedName>
</protein>
<feature type="domain" description="DUF6590" evidence="2">
    <location>
        <begin position="124"/>
        <end position="220"/>
    </location>
</feature>
<proteinExistence type="predicted"/>
<dbReference type="Pfam" id="PF20233">
    <property type="entry name" value="DUF6590"/>
    <property type="match status" value="1"/>
</dbReference>